<comment type="subunit">
    <text evidence="9">Forms a complex with TatC.</text>
</comment>
<evidence type="ECO:0000256" key="2">
    <source>
        <dbReference type="ARBA" id="ARBA00022448"/>
    </source>
</evidence>
<dbReference type="Proteomes" id="UP000322997">
    <property type="component" value="Unassembled WGS sequence"/>
</dbReference>
<dbReference type="PANTHER" id="PTHR42982">
    <property type="entry name" value="SEC-INDEPENDENT PROTEIN TRANSLOCASE PROTEIN TATA"/>
    <property type="match status" value="1"/>
</dbReference>
<evidence type="ECO:0000256" key="8">
    <source>
        <dbReference type="ARBA" id="ARBA00023136"/>
    </source>
</evidence>
<comment type="function">
    <text evidence="9">Part of the twin-arginine translocation (Tat) system that transports large folded proteins containing a characteristic twin-arginine motif in their signal peptide across membranes. TatA could form the protein-conducting channel of the Tat system.</text>
</comment>
<dbReference type="GO" id="GO:0033281">
    <property type="term" value="C:TAT protein transport complex"/>
    <property type="evidence" value="ECO:0007669"/>
    <property type="project" value="UniProtKB-UniRule"/>
</dbReference>
<proteinExistence type="inferred from homology"/>
<dbReference type="GO" id="GO:0008320">
    <property type="term" value="F:protein transmembrane transporter activity"/>
    <property type="evidence" value="ECO:0007669"/>
    <property type="project" value="UniProtKB-UniRule"/>
</dbReference>
<keyword evidence="6 9" id="KW-1133">Transmembrane helix</keyword>
<name>A0A5D4R5E5_9BACI</name>
<keyword evidence="2 9" id="KW-0813">Transport</keyword>
<gene>
    <name evidence="9" type="primary">tatA</name>
    <name evidence="10" type="ORF">FZC83_22505</name>
</gene>
<dbReference type="NCBIfam" id="NF011430">
    <property type="entry name" value="PRK14861.1"/>
    <property type="match status" value="1"/>
</dbReference>
<dbReference type="OrthoDB" id="9800908at2"/>
<keyword evidence="5 9" id="KW-0653">Protein transport</keyword>
<sequence length="67" mass="7147">MIEAYKGRCLIMVGPGSMVLIAVVALLIFGPKKLPELGKAAGNTLREFKNATKGLADDEDDKNKSAK</sequence>
<evidence type="ECO:0000313" key="10">
    <source>
        <dbReference type="EMBL" id="TYS46585.1"/>
    </source>
</evidence>
<evidence type="ECO:0000256" key="7">
    <source>
        <dbReference type="ARBA" id="ARBA00023010"/>
    </source>
</evidence>
<comment type="caution">
    <text evidence="10">The sequence shown here is derived from an EMBL/GenBank/DDBJ whole genome shotgun (WGS) entry which is preliminary data.</text>
</comment>
<dbReference type="EMBL" id="VTEQ01000013">
    <property type="protein sequence ID" value="TYS46585.1"/>
    <property type="molecule type" value="Genomic_DNA"/>
</dbReference>
<evidence type="ECO:0000256" key="6">
    <source>
        <dbReference type="ARBA" id="ARBA00022989"/>
    </source>
</evidence>
<dbReference type="NCBIfam" id="TIGR01411">
    <property type="entry name" value="tatAE"/>
    <property type="match status" value="1"/>
</dbReference>
<dbReference type="Pfam" id="PF02416">
    <property type="entry name" value="TatA_B_E"/>
    <property type="match status" value="1"/>
</dbReference>
<evidence type="ECO:0000256" key="3">
    <source>
        <dbReference type="ARBA" id="ARBA00022475"/>
    </source>
</evidence>
<reference evidence="10 11" key="1">
    <citation type="submission" date="2019-08" db="EMBL/GenBank/DDBJ databases">
        <title>Bacillus genomes from the desert of Cuatro Cienegas, Coahuila.</title>
        <authorList>
            <person name="Olmedo-Alvarez G."/>
        </authorList>
    </citation>
    <scope>NUCLEOTIDE SEQUENCE [LARGE SCALE GENOMIC DNA]</scope>
    <source>
        <strain evidence="10 11">CH108_3D</strain>
    </source>
</reference>
<accession>A0A5D4R5E5</accession>
<dbReference type="PANTHER" id="PTHR42982:SF1">
    <property type="entry name" value="SEC-INDEPENDENT PROTEIN TRANSLOCASE PROTEIN TATA"/>
    <property type="match status" value="1"/>
</dbReference>
<dbReference type="Gene3D" id="1.20.5.3310">
    <property type="match status" value="1"/>
</dbReference>
<keyword evidence="3 9" id="KW-1003">Cell membrane</keyword>
<evidence type="ECO:0000256" key="5">
    <source>
        <dbReference type="ARBA" id="ARBA00022927"/>
    </source>
</evidence>
<dbReference type="InterPro" id="IPR006312">
    <property type="entry name" value="TatA/E"/>
</dbReference>
<evidence type="ECO:0000256" key="4">
    <source>
        <dbReference type="ARBA" id="ARBA00022692"/>
    </source>
</evidence>
<dbReference type="HAMAP" id="MF_00236">
    <property type="entry name" value="TatA_E"/>
    <property type="match status" value="1"/>
</dbReference>
<protein>
    <recommendedName>
        <fullName evidence="9">Sec-independent protein translocase protein TatA</fullName>
    </recommendedName>
</protein>
<dbReference type="InterPro" id="IPR003369">
    <property type="entry name" value="TatA/B/E"/>
</dbReference>
<feature type="transmembrane region" description="Helical" evidence="9">
    <location>
        <begin position="9"/>
        <end position="29"/>
    </location>
</feature>
<dbReference type="GO" id="GO:0043953">
    <property type="term" value="P:protein transport by the Tat complex"/>
    <property type="evidence" value="ECO:0007669"/>
    <property type="project" value="UniProtKB-UniRule"/>
</dbReference>
<dbReference type="PRINTS" id="PR01506">
    <property type="entry name" value="TATBPROTEIN"/>
</dbReference>
<dbReference type="AlphaFoldDB" id="A0A5D4R5E5"/>
<comment type="subcellular location">
    <subcellularLocation>
        <location evidence="1 9">Cell membrane</location>
        <topology evidence="1 9">Single-pass membrane protein</topology>
    </subcellularLocation>
</comment>
<comment type="similarity">
    <text evidence="9">Belongs to the TatA/E family.</text>
</comment>
<keyword evidence="4 9" id="KW-0812">Transmembrane</keyword>
<evidence type="ECO:0000256" key="9">
    <source>
        <dbReference type="HAMAP-Rule" id="MF_00236"/>
    </source>
</evidence>
<keyword evidence="7 9" id="KW-0811">Translocation</keyword>
<keyword evidence="8 9" id="KW-0472">Membrane</keyword>
<evidence type="ECO:0000256" key="1">
    <source>
        <dbReference type="ARBA" id="ARBA00004162"/>
    </source>
</evidence>
<evidence type="ECO:0000313" key="11">
    <source>
        <dbReference type="Proteomes" id="UP000322997"/>
    </source>
</evidence>
<organism evidence="10 11">
    <name type="scientific">Rossellomorea marisflavi</name>
    <dbReference type="NCBI Taxonomy" id="189381"/>
    <lineage>
        <taxon>Bacteria</taxon>
        <taxon>Bacillati</taxon>
        <taxon>Bacillota</taxon>
        <taxon>Bacilli</taxon>
        <taxon>Bacillales</taxon>
        <taxon>Bacillaceae</taxon>
        <taxon>Rossellomorea</taxon>
    </lineage>
</organism>